<keyword evidence="2" id="KW-1185">Reference proteome</keyword>
<reference evidence="2" key="1">
    <citation type="submission" date="2017-10" db="EMBL/GenBank/DDBJ databases">
        <authorList>
            <person name="Kravchenko I.K."/>
            <person name="Grouzdev D.S."/>
        </authorList>
    </citation>
    <scope>NUCLEOTIDE SEQUENCE [LARGE SCALE GENOMIC DNA]</scope>
    <source>
        <strain evidence="2">B2</strain>
    </source>
</reference>
<comment type="caution">
    <text evidence="1">The sequence shown here is derived from an EMBL/GenBank/DDBJ whole genome shotgun (WGS) entry which is preliminary data.</text>
</comment>
<protein>
    <submittedName>
        <fullName evidence="1">Uncharacterized protein</fullName>
    </submittedName>
</protein>
<name>A0A2B8BHR2_9PROT</name>
<dbReference type="Proteomes" id="UP000225379">
    <property type="component" value="Unassembled WGS sequence"/>
</dbReference>
<gene>
    <name evidence="1" type="ORF">CRT60_12595</name>
</gene>
<dbReference type="EMBL" id="PDKW01000040">
    <property type="protein sequence ID" value="PGH57290.1"/>
    <property type="molecule type" value="Genomic_DNA"/>
</dbReference>
<proteinExistence type="predicted"/>
<accession>A0A2B8BHR2</accession>
<evidence type="ECO:0000313" key="1">
    <source>
        <dbReference type="EMBL" id="PGH57290.1"/>
    </source>
</evidence>
<organism evidence="1 2">
    <name type="scientific">Azospirillum palustre</name>
    <dbReference type="NCBI Taxonomy" id="2044885"/>
    <lineage>
        <taxon>Bacteria</taxon>
        <taxon>Pseudomonadati</taxon>
        <taxon>Pseudomonadota</taxon>
        <taxon>Alphaproteobacteria</taxon>
        <taxon>Rhodospirillales</taxon>
        <taxon>Azospirillaceae</taxon>
        <taxon>Azospirillum</taxon>
    </lineage>
</organism>
<dbReference type="AlphaFoldDB" id="A0A2B8BHR2"/>
<dbReference type="RefSeq" id="WP_098736742.1">
    <property type="nucleotide sequence ID" value="NZ_PDKW01000040.1"/>
</dbReference>
<sequence length="219" mass="23591">MSFASYREQHVAFLNKAVKPVDLTLDQLEGRSFGPGTHTGPMVISSDPSEDNLGSKLVTLQSVQHLKDIAGISDDHFAANPHADRSVRYPTQPVQTDFDKAIERARNDNCALESLIHPADHNTIGQAMLAFVSGNSQKVKAFEPVINALRFPNQILLTTGQDITVTPGNPLVIGPNSPYVTQDPVLGAVAIFGTVTVQQGGQIQILIPVTFKAAQVNML</sequence>
<dbReference type="OrthoDB" id="8478959at2"/>
<evidence type="ECO:0000313" key="2">
    <source>
        <dbReference type="Proteomes" id="UP000225379"/>
    </source>
</evidence>